<feature type="chain" id="PRO_5008675002" evidence="8">
    <location>
        <begin position="25"/>
        <end position="599"/>
    </location>
</feature>
<comment type="pathway">
    <text evidence="1 7">Cell wall biogenesis; peptidoglycan biosynthesis.</text>
</comment>
<dbReference type="PANTHER" id="PTHR41533:SF2">
    <property type="entry name" value="BLR7131 PROTEIN"/>
    <property type="match status" value="1"/>
</dbReference>
<evidence type="ECO:0000256" key="7">
    <source>
        <dbReference type="PROSITE-ProRule" id="PRU01373"/>
    </source>
</evidence>
<dbReference type="RefSeq" id="WP_079541986.1">
    <property type="nucleotide sequence ID" value="NZ_FKLO01000076.1"/>
</dbReference>
<evidence type="ECO:0000256" key="8">
    <source>
        <dbReference type="SAM" id="SignalP"/>
    </source>
</evidence>
<feature type="domain" description="L,D-TPase catalytic" evidence="9">
    <location>
        <begin position="371"/>
        <end position="545"/>
    </location>
</feature>
<dbReference type="InterPro" id="IPR036366">
    <property type="entry name" value="PGBDSf"/>
</dbReference>
<evidence type="ECO:0000313" key="11">
    <source>
        <dbReference type="Proteomes" id="UP000190837"/>
    </source>
</evidence>
<evidence type="ECO:0000256" key="1">
    <source>
        <dbReference type="ARBA" id="ARBA00004752"/>
    </source>
</evidence>
<evidence type="ECO:0000256" key="5">
    <source>
        <dbReference type="ARBA" id="ARBA00022984"/>
    </source>
</evidence>
<dbReference type="InterPro" id="IPR005490">
    <property type="entry name" value="LD_TPept_cat_dom"/>
</dbReference>
<evidence type="ECO:0000256" key="2">
    <source>
        <dbReference type="ARBA" id="ARBA00005992"/>
    </source>
</evidence>
<dbReference type="GO" id="GO:0071555">
    <property type="term" value="P:cell wall organization"/>
    <property type="evidence" value="ECO:0007669"/>
    <property type="project" value="UniProtKB-UniRule"/>
</dbReference>
<dbReference type="Proteomes" id="UP000190837">
    <property type="component" value="Unassembled WGS sequence"/>
</dbReference>
<gene>
    <name evidence="10" type="ORF">CHUV0807_2284</name>
</gene>
<dbReference type="UniPathway" id="UPA00219"/>
<reference evidence="11" key="1">
    <citation type="submission" date="2016-04" db="EMBL/GenBank/DDBJ databases">
        <authorList>
            <person name="Tagini F."/>
        </authorList>
    </citation>
    <scope>NUCLEOTIDE SEQUENCE [LARGE SCALE GENOMIC DNA]</scope>
    <source>
        <strain evidence="11">CHUV0807</strain>
    </source>
</reference>
<dbReference type="EMBL" id="FKLO01000076">
    <property type="protein sequence ID" value="SAM71091.1"/>
    <property type="molecule type" value="Genomic_DNA"/>
</dbReference>
<dbReference type="AlphaFoldDB" id="A0A1C3H6S1"/>
<keyword evidence="5 7" id="KW-0573">Peptidoglycan synthesis</keyword>
<keyword evidence="4 7" id="KW-0133">Cell shape</keyword>
<dbReference type="SUPFAM" id="SSF47090">
    <property type="entry name" value="PGBD-like"/>
    <property type="match status" value="1"/>
</dbReference>
<accession>A0A1C3H6S1</accession>
<dbReference type="CDD" id="cd16913">
    <property type="entry name" value="YkuD_like"/>
    <property type="match status" value="1"/>
</dbReference>
<dbReference type="GO" id="GO:0008360">
    <property type="term" value="P:regulation of cell shape"/>
    <property type="evidence" value="ECO:0007669"/>
    <property type="project" value="UniProtKB-UniRule"/>
</dbReference>
<protein>
    <submittedName>
        <fullName evidence="10">L,D-transpeptidase YcbB</fullName>
    </submittedName>
</protein>
<evidence type="ECO:0000313" key="10">
    <source>
        <dbReference type="EMBL" id="SAM71091.1"/>
    </source>
</evidence>
<dbReference type="InterPro" id="IPR045380">
    <property type="entry name" value="LD_TPept_scaffold_dom"/>
</dbReference>
<evidence type="ECO:0000259" key="9">
    <source>
        <dbReference type="PROSITE" id="PS52029"/>
    </source>
</evidence>
<dbReference type="InterPro" id="IPR036365">
    <property type="entry name" value="PGBD-like_sf"/>
</dbReference>
<name>A0A1C3H6S1_9GAMM</name>
<dbReference type="SUPFAM" id="SSF141523">
    <property type="entry name" value="L,D-transpeptidase catalytic domain-like"/>
    <property type="match status" value="1"/>
</dbReference>
<dbReference type="InterPro" id="IPR038063">
    <property type="entry name" value="Transpep_catalytic_dom"/>
</dbReference>
<evidence type="ECO:0000256" key="3">
    <source>
        <dbReference type="ARBA" id="ARBA00022679"/>
    </source>
</evidence>
<keyword evidence="8" id="KW-0732">Signal</keyword>
<feature type="signal peptide" evidence="8">
    <location>
        <begin position="1"/>
        <end position="24"/>
    </location>
</feature>
<dbReference type="InterPro" id="IPR052905">
    <property type="entry name" value="LD-transpeptidase_YkuD-like"/>
</dbReference>
<dbReference type="Pfam" id="PF03734">
    <property type="entry name" value="YkuD"/>
    <property type="match status" value="1"/>
</dbReference>
<feature type="active site" description="Proton donor/acceptor" evidence="7">
    <location>
        <position position="499"/>
    </location>
</feature>
<dbReference type="Pfam" id="PF01471">
    <property type="entry name" value="PG_binding_1"/>
    <property type="match status" value="1"/>
</dbReference>
<comment type="similarity">
    <text evidence="2">Belongs to the YkuD family.</text>
</comment>
<feature type="active site" description="Nucleophile" evidence="7">
    <location>
        <position position="518"/>
    </location>
</feature>
<dbReference type="PANTHER" id="PTHR41533">
    <property type="entry name" value="L,D-TRANSPEPTIDASE HI_1667-RELATED"/>
    <property type="match status" value="1"/>
</dbReference>
<evidence type="ECO:0000256" key="6">
    <source>
        <dbReference type="ARBA" id="ARBA00023316"/>
    </source>
</evidence>
<keyword evidence="3" id="KW-0808">Transferase</keyword>
<dbReference type="Pfam" id="PF20142">
    <property type="entry name" value="Scaffold"/>
    <property type="match status" value="1"/>
</dbReference>
<evidence type="ECO:0000256" key="4">
    <source>
        <dbReference type="ARBA" id="ARBA00022960"/>
    </source>
</evidence>
<dbReference type="GO" id="GO:0004180">
    <property type="term" value="F:carboxypeptidase activity"/>
    <property type="evidence" value="ECO:0007669"/>
    <property type="project" value="UniProtKB-ARBA"/>
</dbReference>
<dbReference type="GO" id="GO:0016740">
    <property type="term" value="F:transferase activity"/>
    <property type="evidence" value="ECO:0007669"/>
    <property type="project" value="UniProtKB-KW"/>
</dbReference>
<organism evidence="10 11">
    <name type="scientific">Cardiobacterium hominis</name>
    <dbReference type="NCBI Taxonomy" id="2718"/>
    <lineage>
        <taxon>Bacteria</taxon>
        <taxon>Pseudomonadati</taxon>
        <taxon>Pseudomonadota</taxon>
        <taxon>Gammaproteobacteria</taxon>
        <taxon>Cardiobacteriales</taxon>
        <taxon>Cardiobacteriaceae</taxon>
        <taxon>Cardiobacterium</taxon>
    </lineage>
</organism>
<sequence length="599" mass="66309">MTSFVRHRIATVIGLLALNGMAFAQEPVEEVLFDEAPPAIADNLPPDPATAAAELSESDSVGILQPLPPEEVPVRQPTIREEMRPFNSRRIDLVEALVQEPKQVTFNGKVYDLKNPDRVRVFYENEQYPTIWTQENKLLDNFEPLKRLIADAPQDALPPARYHDALINSLKAGEQYDDIIAAELLLSDAYLSLAGDLANGLVNPRKTQPEWNAEKVSDEALGEMLAQGIVSGDLETAVRTINNGNPRYLALKSQYNALNGAPVAAEPAASTQPLPKVTLKQGMNHEAVAILREKLGAPATDGDSTYFDGALAEAVTAYQQSHGLKADGIVSGKTRNLLNGNKASSGGNASADRLMINMERLRWMPQDMGESYVLVNIPSYYVKMYRGSEEIYASKAVVGQRDRQTPAFTDKLRHIVMSPTWTVPPTIMKKDKINKLRSNPGAFDGSFEAVVGGRVVRPSAVDWSAPGATGYRLRQKPGARNALGRVKFLFPNKHAIYLHDTPSKSLFGRNDRALSSGCVRLQKPEEFANILLKNTNWSSERIKKAMNQEKEQWVNTPEQIPIYLVYWTTWSDPDGKIQTANDIYGKDSALLQQYKKALN</sequence>
<dbReference type="PROSITE" id="PS52029">
    <property type="entry name" value="LD_TPASE"/>
    <property type="match status" value="1"/>
</dbReference>
<proteinExistence type="inferred from homology"/>
<dbReference type="InterPro" id="IPR002477">
    <property type="entry name" value="Peptidoglycan-bd-like"/>
</dbReference>
<dbReference type="Gene3D" id="1.10.101.10">
    <property type="entry name" value="PGBD-like superfamily/PGBD"/>
    <property type="match status" value="1"/>
</dbReference>
<dbReference type="Gene3D" id="2.40.440.10">
    <property type="entry name" value="L,D-transpeptidase catalytic domain-like"/>
    <property type="match status" value="1"/>
</dbReference>
<dbReference type="GO" id="GO:0009252">
    <property type="term" value="P:peptidoglycan biosynthetic process"/>
    <property type="evidence" value="ECO:0007669"/>
    <property type="project" value="UniProtKB-UniPathway"/>
</dbReference>
<keyword evidence="6 7" id="KW-0961">Cell wall biogenesis/degradation</keyword>